<evidence type="ECO:0000256" key="4">
    <source>
        <dbReference type="ARBA" id="ARBA00022989"/>
    </source>
</evidence>
<name>A0A8J2KFE5_9HEXA</name>
<dbReference type="InterPro" id="IPR052192">
    <property type="entry name" value="Insect_Ionotropic_Sensory_Rcpt"/>
</dbReference>
<evidence type="ECO:0000256" key="8">
    <source>
        <dbReference type="SAM" id="Phobius"/>
    </source>
</evidence>
<keyword evidence="4 8" id="KW-1133">Transmembrane helix</keyword>
<evidence type="ECO:0000313" key="9">
    <source>
        <dbReference type="EMBL" id="CAG7734161.1"/>
    </source>
</evidence>
<evidence type="ECO:0000256" key="3">
    <source>
        <dbReference type="ARBA" id="ARBA00022692"/>
    </source>
</evidence>
<proteinExistence type="predicted"/>
<evidence type="ECO:0000256" key="5">
    <source>
        <dbReference type="ARBA" id="ARBA00023136"/>
    </source>
</evidence>
<keyword evidence="10" id="KW-1185">Reference proteome</keyword>
<feature type="transmembrane region" description="Helical" evidence="8">
    <location>
        <begin position="334"/>
        <end position="356"/>
    </location>
</feature>
<dbReference type="PANTHER" id="PTHR42643:SF24">
    <property type="entry name" value="IONOTROPIC RECEPTOR 60A"/>
    <property type="match status" value="1"/>
</dbReference>
<keyword evidence="2" id="KW-1003">Cell membrane</keyword>
<keyword evidence="5 8" id="KW-0472">Membrane</keyword>
<dbReference type="GO" id="GO:0005886">
    <property type="term" value="C:plasma membrane"/>
    <property type="evidence" value="ECO:0007669"/>
    <property type="project" value="UniProtKB-SubCell"/>
</dbReference>
<evidence type="ECO:0000256" key="7">
    <source>
        <dbReference type="ARBA" id="ARBA00023180"/>
    </source>
</evidence>
<gene>
    <name evidence="9" type="ORF">AFUS01_LOCUS22564</name>
</gene>
<sequence>MGIMELDNFLDTFKNCSINIISFRTSSDSSVDLQMKDFYPKWIPNWSSNCRVSWIITRADNVETYNLASMDIHTGAPIHHIFATQVPRFGGQCFVHLYLPEIQKSDFETSRLYSSIKFFLEGTKENPTYVIIWTQETNRKNLKDYPNFFRNISWASTTAIFFSVMENSSDVKIQLIKISEPEDQNAVRLHELNMFDRKYYFREWWRHHRNLERTIVKDFSYFQMKNPEDCVIYTAGMDTLPVACSMAVIETQLNFTFIRDREESWWNLKIHRFPSYTIGNFFADFWLVQRVRENPENIVFEWLCPAMTFEKMTYLAVFDLNEHKISSLWGEFDWTTWFCILTSITCMSSAFHIFILKPNKQNSIRKIYASLEFTSAFVIEMPVAHVAHEKRFVKKNLRVMFFYLVALWSGVSLVLSNAYKGALFSFLAATTAPPIPQNLEELVRGNYFLATTSHYVKGSTREPLSLLYYALNETLEYGIMNEKRKDVLQELEYQTVFLKSNLSIIASSHVKLDKGPLPQRGLSSFPKSLLEGSNLVNNSVVLPLNYILIGEEDEIRLFEFMMQSLKNSRRFVGIGPTIDLFVKRTPVYIQRNFLYPVFNWNLYQIFESGLWERWLFYHEIHTAYLELKMFRSQMKFRKRGLNLLDMLFRGQRMLESVAKKDNEEKPLSLNVLQTVFILLFIGAFVSVVTFNVEFFRKRN</sequence>
<keyword evidence="7" id="KW-0325">Glycoprotein</keyword>
<evidence type="ECO:0008006" key="11">
    <source>
        <dbReference type="Google" id="ProtNLM"/>
    </source>
</evidence>
<evidence type="ECO:0000256" key="1">
    <source>
        <dbReference type="ARBA" id="ARBA00004651"/>
    </source>
</evidence>
<comment type="caution">
    <text evidence="9">The sequence shown here is derived from an EMBL/GenBank/DDBJ whole genome shotgun (WGS) entry which is preliminary data.</text>
</comment>
<dbReference type="OrthoDB" id="8298634at2759"/>
<protein>
    <recommendedName>
        <fullName evidence="11">Ionotropic receptor</fullName>
    </recommendedName>
</protein>
<dbReference type="PANTHER" id="PTHR42643">
    <property type="entry name" value="IONOTROPIC RECEPTOR 20A-RELATED"/>
    <property type="match status" value="1"/>
</dbReference>
<feature type="transmembrane region" description="Helical" evidence="8">
    <location>
        <begin position="675"/>
        <end position="695"/>
    </location>
</feature>
<dbReference type="AlphaFoldDB" id="A0A8J2KFE5"/>
<keyword evidence="6" id="KW-0675">Receptor</keyword>
<keyword evidence="3 8" id="KW-0812">Transmembrane</keyword>
<dbReference type="EMBL" id="CAJVCH010264139">
    <property type="protein sequence ID" value="CAG7734161.1"/>
    <property type="molecule type" value="Genomic_DNA"/>
</dbReference>
<organism evidence="9 10">
    <name type="scientific">Allacma fusca</name>
    <dbReference type="NCBI Taxonomy" id="39272"/>
    <lineage>
        <taxon>Eukaryota</taxon>
        <taxon>Metazoa</taxon>
        <taxon>Ecdysozoa</taxon>
        <taxon>Arthropoda</taxon>
        <taxon>Hexapoda</taxon>
        <taxon>Collembola</taxon>
        <taxon>Symphypleona</taxon>
        <taxon>Sminthuridae</taxon>
        <taxon>Allacma</taxon>
    </lineage>
</organism>
<comment type="subcellular location">
    <subcellularLocation>
        <location evidence="1">Cell membrane</location>
        <topology evidence="1">Multi-pass membrane protein</topology>
    </subcellularLocation>
</comment>
<accession>A0A8J2KFE5</accession>
<evidence type="ECO:0000256" key="2">
    <source>
        <dbReference type="ARBA" id="ARBA00022475"/>
    </source>
</evidence>
<reference evidence="9" key="1">
    <citation type="submission" date="2021-06" db="EMBL/GenBank/DDBJ databases">
        <authorList>
            <person name="Hodson N. C."/>
            <person name="Mongue J. A."/>
            <person name="Jaron S. K."/>
        </authorList>
    </citation>
    <scope>NUCLEOTIDE SEQUENCE</scope>
</reference>
<evidence type="ECO:0000256" key="6">
    <source>
        <dbReference type="ARBA" id="ARBA00023170"/>
    </source>
</evidence>
<feature type="transmembrane region" description="Helical" evidence="8">
    <location>
        <begin position="400"/>
        <end position="419"/>
    </location>
</feature>
<dbReference type="Proteomes" id="UP000708208">
    <property type="component" value="Unassembled WGS sequence"/>
</dbReference>
<evidence type="ECO:0000313" key="10">
    <source>
        <dbReference type="Proteomes" id="UP000708208"/>
    </source>
</evidence>